<proteinExistence type="predicted"/>
<name>C9LWQ9_SELS3</name>
<organism evidence="1 2">
    <name type="scientific">Selenomonas sputigena (strain ATCC 35185 / DSM 20758 / CCUG 44933 / VPI D19B-28)</name>
    <dbReference type="NCBI Taxonomy" id="546271"/>
    <lineage>
        <taxon>Bacteria</taxon>
        <taxon>Bacillati</taxon>
        <taxon>Bacillota</taxon>
        <taxon>Negativicutes</taxon>
        <taxon>Selenomonadales</taxon>
        <taxon>Selenomonadaceae</taxon>
        <taxon>Selenomonas</taxon>
    </lineage>
</organism>
<evidence type="ECO:0000313" key="1">
    <source>
        <dbReference type="EMBL" id="EEX76709.1"/>
    </source>
</evidence>
<comment type="caution">
    <text evidence="1">The sequence shown here is derived from an EMBL/GenBank/DDBJ whole genome shotgun (WGS) entry which is preliminary data.</text>
</comment>
<reference evidence="1 2" key="1">
    <citation type="submission" date="2009-09" db="EMBL/GenBank/DDBJ databases">
        <authorList>
            <person name="Weinstock G."/>
            <person name="Sodergren E."/>
            <person name="Clifton S."/>
            <person name="Fulton L."/>
            <person name="Fulton B."/>
            <person name="Courtney L."/>
            <person name="Fronick C."/>
            <person name="Harrison M."/>
            <person name="Strong C."/>
            <person name="Farmer C."/>
            <person name="Delahaunty K."/>
            <person name="Markovic C."/>
            <person name="Hall O."/>
            <person name="Minx P."/>
            <person name="Tomlinson C."/>
            <person name="Mitreva M."/>
            <person name="Nelson J."/>
            <person name="Hou S."/>
            <person name="Wollam A."/>
            <person name="Pepin K.H."/>
            <person name="Johnson M."/>
            <person name="Bhonagiri V."/>
            <person name="Nash W.E."/>
            <person name="Warren W."/>
            <person name="Chinwalla A."/>
            <person name="Mardis E.R."/>
            <person name="Wilson R.K."/>
        </authorList>
    </citation>
    <scope>NUCLEOTIDE SEQUENCE [LARGE SCALE GENOMIC DNA]</scope>
    <source>
        <strain evidence="2">ATCC 35185 / DSM 20758 / VPI D19B-28</strain>
    </source>
</reference>
<gene>
    <name evidence="1" type="ORF">SELSPUOL_01914</name>
</gene>
<accession>C9LWQ9</accession>
<dbReference type="AlphaFoldDB" id="C9LWQ9"/>
<protein>
    <submittedName>
        <fullName evidence="1">Uncharacterized protein</fullName>
    </submittedName>
</protein>
<sequence length="51" mass="5792">MERFRTSLKMNHNLHAQTSTSWTLCAVLSKVIIARFASFASDANMFQQTVT</sequence>
<dbReference type="EMBL" id="ACKP02000045">
    <property type="protein sequence ID" value="EEX76709.1"/>
    <property type="molecule type" value="Genomic_DNA"/>
</dbReference>
<evidence type="ECO:0000313" key="2">
    <source>
        <dbReference type="Proteomes" id="UP000003505"/>
    </source>
</evidence>
<dbReference type="Proteomes" id="UP000003505">
    <property type="component" value="Unassembled WGS sequence"/>
</dbReference>